<dbReference type="CDD" id="cd01344">
    <property type="entry name" value="PL2_Passenger_AT"/>
    <property type="match status" value="1"/>
</dbReference>
<dbReference type="InterPro" id="IPR051551">
    <property type="entry name" value="Autotransporter_adhesion"/>
</dbReference>
<dbReference type="SUPFAM" id="SSF51126">
    <property type="entry name" value="Pectin lyase-like"/>
    <property type="match status" value="1"/>
</dbReference>
<evidence type="ECO:0000313" key="3">
    <source>
        <dbReference type="Proteomes" id="UP000483035"/>
    </source>
</evidence>
<dbReference type="InterPro" id="IPR012332">
    <property type="entry name" value="Autotransporter_pectin_lyase_C"/>
</dbReference>
<dbReference type="InterPro" id="IPR036709">
    <property type="entry name" value="Autotransporte_beta_dom_sf"/>
</dbReference>
<evidence type="ECO:0000313" key="2">
    <source>
        <dbReference type="EMBL" id="NEI72352.1"/>
    </source>
</evidence>
<dbReference type="PROSITE" id="PS51208">
    <property type="entry name" value="AUTOTRANSPORTER"/>
    <property type="match status" value="1"/>
</dbReference>
<dbReference type="Pfam" id="PF18883">
    <property type="entry name" value="AC_1"/>
    <property type="match status" value="1"/>
</dbReference>
<dbReference type="PANTHER" id="PTHR35037">
    <property type="entry name" value="C-TERMINAL REGION OF AIDA-LIKE PROTEIN"/>
    <property type="match status" value="1"/>
</dbReference>
<dbReference type="InterPro" id="IPR005546">
    <property type="entry name" value="Autotransporte_beta"/>
</dbReference>
<reference evidence="2 3" key="1">
    <citation type="submission" date="2019-12" db="EMBL/GenBank/DDBJ databases">
        <title>Rhizobium genotypes associated with high levels of biological nitrogen fixation by grain legumes in a temperate-maritime cropping system.</title>
        <authorList>
            <person name="Maluk M."/>
            <person name="Francesc Ferrando Molina F."/>
            <person name="Lopez Del Egido L."/>
            <person name="Lafos M."/>
            <person name="Langarica-Fuentes A."/>
            <person name="Gebre Yohannes G."/>
            <person name="Young M.W."/>
            <person name="Martin P."/>
            <person name="Gantlett R."/>
            <person name="Kenicer G."/>
            <person name="Hawes C."/>
            <person name="Begg G.S."/>
            <person name="Quilliam R.S."/>
            <person name="Squire G.R."/>
            <person name="Poole P.S."/>
            <person name="Young P.W."/>
            <person name="Iannetta P.M."/>
            <person name="James E.K."/>
        </authorList>
    </citation>
    <scope>NUCLEOTIDE SEQUENCE [LARGE SCALE GENOMIC DNA]</scope>
    <source>
        <strain evidence="2 3">JHI1118</strain>
    </source>
</reference>
<dbReference type="InterPro" id="IPR043990">
    <property type="entry name" value="AC_1"/>
</dbReference>
<proteinExistence type="predicted"/>
<dbReference type="RefSeq" id="WP_163989577.1">
    <property type="nucleotide sequence ID" value="NZ_WUEY01000011.1"/>
</dbReference>
<dbReference type="Gene3D" id="2.160.20.20">
    <property type="match status" value="1"/>
</dbReference>
<dbReference type="Proteomes" id="UP000483035">
    <property type="component" value="Unassembled WGS sequence"/>
</dbReference>
<feature type="domain" description="Autotransporter" evidence="1">
    <location>
        <begin position="718"/>
        <end position="1001"/>
    </location>
</feature>
<sequence length="1001" mass="103627">MADNYTNLVVPPNSSFVLSSGDTVTGTNNTALRIQRNSTVTLSNGPVAGPITINSSGTNGHGIWTTTDGSGSITGTSLTFGSGVTTNISTNGNLSYGIHLGAGAQTHLVFEQGSTTNIRAYLGMMLGASAAATPALTNDVVLRPNSIVNIDAYQQPGIFQGISMSGGASLHLDAGSQLSVHVADGGTTGYDRGILVSQNVNTGLGGILTSDAGSLLTIDTHSNNQSDGLYTINTGRSDLRGVTQITTTGDLSAGAFLYADPDMTRLTISAEGPGRSSISTSGTESEGLFIYRGHALIGRTDVSTTGDTSAGAFVYGPESSLVTEDSTITTVGSGSDGVVVHSGATVSGSDTDIAVSGAGSIGLFLTGSGTEQTASFSGGSIASNGTAIGVGGGTGGVSLDGVTVKGIDWLDVKSASAFRALPTVSFGIDQVADDGTLVRTSLSPVAVVAAGSTTANVTARNSTLTGAAFTEPGSVSNVTLVDTLWTMTGSSNLTNLINDPSLIQYTPPVGDPTVLASYKTLTVANYVGQGGEIGLNTYLGADGSPSDRLIVDGGTITGNSTLAVKNTTGPGALTTGDGILVVDTVNGATSVPTAFTLASDYVTEQGEPAVVGGAYAYTLHYGGVGANATDNNWYLRSDAPSSTPGSPEPLYQPGDPVYQVYPQVLMALQSLPTMQQRVGNRYWTEPAVPEQVFCKDPTQNFRCTVTPEQASYYGDGKATIESNAIWTRIDGLHGHYEPRTATASMDYDMDIWRLQAGLDGLLYDAKDGAKLVGGVSFHYGRAVTDVSSVFGDGSLRTDGYGFGGTLTWLDSTGFYVDGQASLSWFESDLFSDAAHRDLQDNNGGFGYALSVETGKKIELHDDWTVTPQIQLAYSNVRFDSFTDTFGARISSGGNDSLLGRLGVSADKDASWKDEAGKTRRSHLYGIANLYYEFLDPSVVEVSGVGFETGNERLWGGLGVGGSYNWNDDKYSVYAELSANTSLKSLGDSYSLNGTAGFRVKW</sequence>
<dbReference type="Gene3D" id="2.40.128.130">
    <property type="entry name" value="Autotransporter beta-domain"/>
    <property type="match status" value="1"/>
</dbReference>
<dbReference type="SMART" id="SM00869">
    <property type="entry name" value="Autotransporter"/>
    <property type="match status" value="1"/>
</dbReference>
<gene>
    <name evidence="2" type="ORF">GR212_22455</name>
</gene>
<dbReference type="GO" id="GO:0019867">
    <property type="term" value="C:outer membrane"/>
    <property type="evidence" value="ECO:0007669"/>
    <property type="project" value="InterPro"/>
</dbReference>
<dbReference type="SUPFAM" id="SSF103515">
    <property type="entry name" value="Autotransporter"/>
    <property type="match status" value="1"/>
</dbReference>
<organism evidence="2 3">
    <name type="scientific">Rhizobium lusitanum</name>
    <dbReference type="NCBI Taxonomy" id="293958"/>
    <lineage>
        <taxon>Bacteria</taxon>
        <taxon>Pseudomonadati</taxon>
        <taxon>Pseudomonadota</taxon>
        <taxon>Alphaproteobacteria</taxon>
        <taxon>Hyphomicrobiales</taxon>
        <taxon>Rhizobiaceae</taxon>
        <taxon>Rhizobium/Agrobacterium group</taxon>
        <taxon>Rhizobium</taxon>
    </lineage>
</organism>
<dbReference type="EMBL" id="WUEY01000011">
    <property type="protein sequence ID" value="NEI72352.1"/>
    <property type="molecule type" value="Genomic_DNA"/>
</dbReference>
<dbReference type="PANTHER" id="PTHR35037:SF3">
    <property type="entry name" value="C-TERMINAL REGION OF AIDA-LIKE PROTEIN"/>
    <property type="match status" value="1"/>
</dbReference>
<dbReference type="Pfam" id="PF03797">
    <property type="entry name" value="Autotransporter"/>
    <property type="match status" value="1"/>
</dbReference>
<evidence type="ECO:0000259" key="1">
    <source>
        <dbReference type="PROSITE" id="PS51208"/>
    </source>
</evidence>
<name>A0A6L9UDN5_9HYPH</name>
<dbReference type="AlphaFoldDB" id="A0A6L9UDN5"/>
<protein>
    <submittedName>
        <fullName evidence="2">Autotransporter outer membrane beta-barrel domain-containing protein</fullName>
    </submittedName>
</protein>
<dbReference type="InterPro" id="IPR006315">
    <property type="entry name" value="OM_autotransptr_brl_dom"/>
</dbReference>
<comment type="caution">
    <text evidence="2">The sequence shown here is derived from an EMBL/GenBank/DDBJ whole genome shotgun (WGS) entry which is preliminary data.</text>
</comment>
<dbReference type="InterPro" id="IPR011050">
    <property type="entry name" value="Pectin_lyase_fold/virulence"/>
</dbReference>
<dbReference type="NCBIfam" id="TIGR01414">
    <property type="entry name" value="autotrans_barl"/>
    <property type="match status" value="1"/>
</dbReference>
<accession>A0A6L9UDN5</accession>